<keyword evidence="3" id="KW-1185">Reference proteome</keyword>
<evidence type="ECO:0000313" key="3">
    <source>
        <dbReference type="Proteomes" id="UP000645257"/>
    </source>
</evidence>
<sequence length="219" mass="23951">MLFFTLRGRRSPLFFLLVFLVSARLSACEPPSPVTEALLRDYPTEIASVTTFRTTGLSRQEADDFLKSAAGSRLLDALGKADPGAAADTLYARALDLVLSGSDAPRLISPAESLVKLVPHGQSVSAYSAYFTTMDEVERIDGEGRCFADAFAVPVRSEAARYDLYAIEPRSADALMFASTIAPARELDGKVIRRGGAMQYLVPNRKDWSEPRKLRELAQ</sequence>
<reference evidence="2" key="1">
    <citation type="journal article" date="2014" name="Int. J. Syst. Evol. Microbiol.">
        <title>Complete genome sequence of Corynebacterium casei LMG S-19264T (=DSM 44701T), isolated from a smear-ripened cheese.</title>
        <authorList>
            <consortium name="US DOE Joint Genome Institute (JGI-PGF)"/>
            <person name="Walter F."/>
            <person name="Albersmeier A."/>
            <person name="Kalinowski J."/>
            <person name="Ruckert C."/>
        </authorList>
    </citation>
    <scope>NUCLEOTIDE SEQUENCE</scope>
    <source>
        <strain evidence="2">KCTC 32182</strain>
    </source>
</reference>
<dbReference type="RefSeq" id="WP_189532311.1">
    <property type="nucleotide sequence ID" value="NZ_BMYX01000005.1"/>
</dbReference>
<name>A0A918U983_9NEIS</name>
<organism evidence="2 3">
    <name type="scientific">Paludibacterium paludis</name>
    <dbReference type="NCBI Taxonomy" id="1225769"/>
    <lineage>
        <taxon>Bacteria</taxon>
        <taxon>Pseudomonadati</taxon>
        <taxon>Pseudomonadota</taxon>
        <taxon>Betaproteobacteria</taxon>
        <taxon>Neisseriales</taxon>
        <taxon>Chromobacteriaceae</taxon>
        <taxon>Paludibacterium</taxon>
    </lineage>
</organism>
<feature type="signal peptide" evidence="1">
    <location>
        <begin position="1"/>
        <end position="27"/>
    </location>
</feature>
<evidence type="ECO:0008006" key="4">
    <source>
        <dbReference type="Google" id="ProtNLM"/>
    </source>
</evidence>
<reference evidence="2" key="2">
    <citation type="submission" date="2020-09" db="EMBL/GenBank/DDBJ databases">
        <authorList>
            <person name="Sun Q."/>
            <person name="Kim S."/>
        </authorList>
    </citation>
    <scope>NUCLEOTIDE SEQUENCE</scope>
    <source>
        <strain evidence="2">KCTC 32182</strain>
    </source>
</reference>
<dbReference type="AlphaFoldDB" id="A0A918U983"/>
<comment type="caution">
    <text evidence="2">The sequence shown here is derived from an EMBL/GenBank/DDBJ whole genome shotgun (WGS) entry which is preliminary data.</text>
</comment>
<dbReference type="Proteomes" id="UP000645257">
    <property type="component" value="Unassembled WGS sequence"/>
</dbReference>
<dbReference type="EMBL" id="BMYX01000005">
    <property type="protein sequence ID" value="GGY10947.1"/>
    <property type="molecule type" value="Genomic_DNA"/>
</dbReference>
<evidence type="ECO:0000256" key="1">
    <source>
        <dbReference type="SAM" id="SignalP"/>
    </source>
</evidence>
<accession>A0A918U983</accession>
<evidence type="ECO:0000313" key="2">
    <source>
        <dbReference type="EMBL" id="GGY10947.1"/>
    </source>
</evidence>
<protein>
    <recommendedName>
        <fullName evidence="4">Lipoprotein</fullName>
    </recommendedName>
</protein>
<feature type="chain" id="PRO_5037641879" description="Lipoprotein" evidence="1">
    <location>
        <begin position="28"/>
        <end position="219"/>
    </location>
</feature>
<proteinExistence type="predicted"/>
<gene>
    <name evidence="2" type="ORF">GCM10011289_12220</name>
</gene>
<keyword evidence="1" id="KW-0732">Signal</keyword>